<reference evidence="2" key="1">
    <citation type="journal article" date="2014" name="Int. J. Syst. Evol. Microbiol.">
        <title>Complete genome sequence of Corynebacterium casei LMG S-19264T (=DSM 44701T), isolated from a smear-ripened cheese.</title>
        <authorList>
            <consortium name="US DOE Joint Genome Institute (JGI-PGF)"/>
            <person name="Walter F."/>
            <person name="Albersmeier A."/>
            <person name="Kalinowski J."/>
            <person name="Ruckert C."/>
        </authorList>
    </citation>
    <scope>NUCLEOTIDE SEQUENCE</scope>
    <source>
        <strain evidence="2">KCTC 12870</strain>
    </source>
</reference>
<dbReference type="Proteomes" id="UP000642829">
    <property type="component" value="Unassembled WGS sequence"/>
</dbReference>
<feature type="domain" description="Spore protein YkvP/CgeB glycosyl transferase-like" evidence="1">
    <location>
        <begin position="184"/>
        <end position="331"/>
    </location>
</feature>
<dbReference type="SUPFAM" id="SSF53756">
    <property type="entry name" value="UDP-Glycosyltransferase/glycogen phosphorylase"/>
    <property type="match status" value="1"/>
</dbReference>
<sequence length="340" mass="38826">MKATYIGILTPGTTSRMRADVLRSLTPGWEWSWIDTHPPYLTAPRWAKTLSFRAKLGPVISQTNKLVKQKLTEKQDLIWVDKAAYLSFNTTKIMRQHAETLIHYTPDTAYHTNRSQAFNRSLQFYDWAISTKSFEANEYLKWLPADRLIMTTQGYDNTLHSPRTPASEKRLEAVFVGLCEPDRETCVEELLKAGIPVRIAGFGWDGFQQRHPNNPDFHYIGNAVFGEDYAQLLSQSWISLGLVSKRFPELHTTRTFEIPACGTILATEKNSETQSFFSDQEALFFQDYNELAGLLKALLQDSSRMEKMAAAGEARVKRDQRDYRSILQSLLEQTGVLATN</sequence>
<dbReference type="InterPro" id="IPR055259">
    <property type="entry name" value="YkvP/CgeB_Glyco_trans-like"/>
</dbReference>
<evidence type="ECO:0000313" key="3">
    <source>
        <dbReference type="Proteomes" id="UP000642829"/>
    </source>
</evidence>
<reference evidence="2" key="2">
    <citation type="submission" date="2020-09" db="EMBL/GenBank/DDBJ databases">
        <authorList>
            <person name="Sun Q."/>
            <person name="Kim S."/>
        </authorList>
    </citation>
    <scope>NUCLEOTIDE SEQUENCE</scope>
    <source>
        <strain evidence="2">KCTC 12870</strain>
    </source>
</reference>
<protein>
    <recommendedName>
        <fullName evidence="1">Spore protein YkvP/CgeB glycosyl transferase-like domain-containing protein</fullName>
    </recommendedName>
</protein>
<proteinExistence type="predicted"/>
<evidence type="ECO:0000259" key="1">
    <source>
        <dbReference type="Pfam" id="PF13524"/>
    </source>
</evidence>
<keyword evidence="3" id="KW-1185">Reference proteome</keyword>
<dbReference type="Pfam" id="PF13524">
    <property type="entry name" value="Glyco_trans_1_2"/>
    <property type="match status" value="1"/>
</dbReference>
<dbReference type="RefSeq" id="WP_189511290.1">
    <property type="nucleotide sequence ID" value="NZ_BMXG01000002.1"/>
</dbReference>
<accession>A0A8J3GCU1</accession>
<gene>
    <name evidence="2" type="ORF">GCM10007047_03730</name>
</gene>
<comment type="caution">
    <text evidence="2">The sequence shown here is derived from an EMBL/GenBank/DDBJ whole genome shotgun (WGS) entry which is preliminary data.</text>
</comment>
<evidence type="ECO:0000313" key="2">
    <source>
        <dbReference type="EMBL" id="GHB92010.1"/>
    </source>
</evidence>
<dbReference type="AlphaFoldDB" id="A0A8J3GCU1"/>
<dbReference type="EMBL" id="BMXG01000002">
    <property type="protein sequence ID" value="GHB92010.1"/>
    <property type="molecule type" value="Genomic_DNA"/>
</dbReference>
<organism evidence="2 3">
    <name type="scientific">Cerasicoccus arenae</name>
    <dbReference type="NCBI Taxonomy" id="424488"/>
    <lineage>
        <taxon>Bacteria</taxon>
        <taxon>Pseudomonadati</taxon>
        <taxon>Verrucomicrobiota</taxon>
        <taxon>Opitutia</taxon>
        <taxon>Puniceicoccales</taxon>
        <taxon>Cerasicoccaceae</taxon>
        <taxon>Cerasicoccus</taxon>
    </lineage>
</organism>
<name>A0A8J3GCU1_9BACT</name>